<keyword evidence="2" id="KW-1185">Reference proteome</keyword>
<dbReference type="RefSeq" id="WP_029330362.1">
    <property type="nucleotide sequence ID" value="NZ_CP030103.1"/>
</dbReference>
<dbReference type="KEGG" id="mclo:DK849_01145"/>
<reference evidence="2" key="1">
    <citation type="submission" date="2018-06" db="EMBL/GenBank/DDBJ databases">
        <title>Complete genome sequences of Mycoplasma anatis, M. anseris and M. cloacale type strains.</title>
        <authorList>
            <person name="Grozner D."/>
            <person name="Forro B."/>
            <person name="Sulyok K.M."/>
            <person name="Marton S."/>
            <person name="Kreizinger Z."/>
            <person name="Banyai K."/>
            <person name="Gyuranecz M."/>
        </authorList>
    </citation>
    <scope>NUCLEOTIDE SEQUENCE [LARGE SCALE GENOMIC DNA]</scope>
    <source>
        <strain evidence="2">NCTC 10199</strain>
    </source>
</reference>
<dbReference type="Proteomes" id="UP000249865">
    <property type="component" value="Chromosome"/>
</dbReference>
<accession>A0A2Z4LLV7</accession>
<proteinExistence type="predicted"/>
<protein>
    <submittedName>
        <fullName evidence="1">Uncharacterized protein</fullName>
    </submittedName>
</protein>
<evidence type="ECO:0000313" key="2">
    <source>
        <dbReference type="Proteomes" id="UP000249865"/>
    </source>
</evidence>
<dbReference type="AlphaFoldDB" id="A0A2Z4LLV7"/>
<organism evidence="1 2">
    <name type="scientific">Metamycoplasma cloacale</name>
    <dbReference type="NCBI Taxonomy" id="92401"/>
    <lineage>
        <taxon>Bacteria</taxon>
        <taxon>Bacillati</taxon>
        <taxon>Mycoplasmatota</taxon>
        <taxon>Mycoplasmoidales</taxon>
        <taxon>Metamycoplasmataceae</taxon>
        <taxon>Metamycoplasma</taxon>
    </lineage>
</organism>
<sequence length="399" mass="46647">MNKNIHKFNLNTLIYSILSFGIFSFIEFILLFITINVLPLSQIYKIIILSFLTIVNLLIIIILLTCINEKRFPIIEYKKINKNSVSALNYYINTIKSNNENYTNIYTDITDEIWQKKCNYNISSKRTWQLNLVNILLVCWFAWIQTIILLTIYISLLLAPLKHTSSLKEPIFIIGISSTVFYLISALITTTIFFVKIKNRKLTITNYNLLNNNVNTDELEKYILLNAISYLPQTKHQLCAKINFTNTVKSSIALNVLTFADPKIIFDINLYKINENFSNSKNPIVTITNPTNELIIKLENSGLYLIKNNDEIQITFNKNHVEYPKLFKIIYNEYNLNISTNDKYFSQFYSIVLKEIYKSSLEEKKCNISIKNQLQWQTQNYFNKIVLKSKNITGCDKQN</sequence>
<evidence type="ECO:0000313" key="1">
    <source>
        <dbReference type="EMBL" id="AWX42680.1"/>
    </source>
</evidence>
<name>A0A2Z4LLV7_9BACT</name>
<dbReference type="EMBL" id="CP030103">
    <property type="protein sequence ID" value="AWX42680.1"/>
    <property type="molecule type" value="Genomic_DNA"/>
</dbReference>
<gene>
    <name evidence="1" type="ORF">DK849_01145</name>
</gene>